<comment type="similarity">
    <text evidence="1">Belongs to the metallo-dependent hydrolases superfamily. NagA family.</text>
</comment>
<protein>
    <submittedName>
        <fullName evidence="6">N-acetylglucosamine-6-phosphate deacetylase</fullName>
        <ecNumber evidence="6">3.5.1.25</ecNumber>
    </submittedName>
</protein>
<organism evidence="6">
    <name type="scientific">Ignisphaera aggregans</name>
    <dbReference type="NCBI Taxonomy" id="334771"/>
    <lineage>
        <taxon>Archaea</taxon>
        <taxon>Thermoproteota</taxon>
        <taxon>Thermoprotei</taxon>
        <taxon>Desulfurococcales</taxon>
        <taxon>Desulfurococcaceae</taxon>
        <taxon>Ignisphaera</taxon>
    </lineage>
</organism>
<sequence length="396" mass="42552">MVCIALVNSLVITPYRVVRNGVVVVDDGKVLDVGSADGVAIPSFCERIDVDGNIVAPGFIDIHLHGGGGADTMDATYEALNTISITHASGGSTAILPSTVSASLDDVVRAIDAVRSAVARGVGGARILGIHIEGPYISVEQKGAHDDRFIREPSDEEMDILLKHVDVVKRVTAAPEVRGCLKLGRLLSSHGVLMSIGHSNAVMDEVLQAVDSGYRHVTHIYSATSMTRRIRAYRYPGVVEAAYLIDDLTVEVIADGKHLPPALVRLVLKNKGLDKVCIVTDAMRAAGLPPGRYKLGTIEAIVDEGVAWLPDRTAFAGSVAKMNTMLRFLVEEVGLTLQDAVKLATVNPAKIIGIDRYKGSITPGKDADIVIMDRNLEILLTMIEGRAVYKSKEWRY</sequence>
<dbReference type="InterPro" id="IPR032466">
    <property type="entry name" value="Metal_Hydrolase"/>
</dbReference>
<evidence type="ECO:0000313" key="6">
    <source>
        <dbReference type="EMBL" id="HGN36905.1"/>
    </source>
</evidence>
<dbReference type="FunFam" id="3.20.20.140:FF:000004">
    <property type="entry name" value="N-acetylglucosamine-6-phosphate deacetylase"/>
    <property type="match status" value="1"/>
</dbReference>
<gene>
    <name evidence="6" type="primary">nagA</name>
    <name evidence="6" type="ORF">ENT87_05095</name>
    <name evidence="7" type="ORF">ENU30_01995</name>
</gene>
<dbReference type="EMBL" id="DTAI01000145">
    <property type="protein sequence ID" value="HGN36905.1"/>
    <property type="molecule type" value="Genomic_DNA"/>
</dbReference>
<dbReference type="SUPFAM" id="SSF51338">
    <property type="entry name" value="Composite domain of metallo-dependent hydrolases"/>
    <property type="match status" value="1"/>
</dbReference>
<dbReference type="GO" id="GO:0046872">
    <property type="term" value="F:metal ion binding"/>
    <property type="evidence" value="ECO:0007669"/>
    <property type="project" value="UniProtKB-KW"/>
</dbReference>
<evidence type="ECO:0000256" key="2">
    <source>
        <dbReference type="ARBA" id="ARBA00022723"/>
    </source>
</evidence>
<proteinExistence type="inferred from homology"/>
<evidence type="ECO:0000256" key="4">
    <source>
        <dbReference type="ARBA" id="ARBA00023277"/>
    </source>
</evidence>
<dbReference type="InterPro" id="IPR003764">
    <property type="entry name" value="GlcNAc_6-P_deAcase"/>
</dbReference>
<dbReference type="InterPro" id="IPR011059">
    <property type="entry name" value="Metal-dep_hydrolase_composite"/>
</dbReference>
<dbReference type="GO" id="GO:0008448">
    <property type="term" value="F:N-acetylglucosamine-6-phosphate deacetylase activity"/>
    <property type="evidence" value="ECO:0007669"/>
    <property type="project" value="UniProtKB-EC"/>
</dbReference>
<dbReference type="CDD" id="cd00854">
    <property type="entry name" value="NagA"/>
    <property type="match status" value="1"/>
</dbReference>
<keyword evidence="3 6" id="KW-0378">Hydrolase</keyword>
<feature type="domain" description="Amidohydrolase-related" evidence="5">
    <location>
        <begin position="54"/>
        <end position="388"/>
    </location>
</feature>
<dbReference type="Pfam" id="PF01979">
    <property type="entry name" value="Amidohydro_1"/>
    <property type="match status" value="1"/>
</dbReference>
<evidence type="ECO:0000256" key="1">
    <source>
        <dbReference type="ARBA" id="ARBA00010716"/>
    </source>
</evidence>
<dbReference type="PANTHER" id="PTHR11113">
    <property type="entry name" value="N-ACETYLGLUCOSAMINE-6-PHOSPHATE DEACETYLASE"/>
    <property type="match status" value="1"/>
</dbReference>
<dbReference type="EMBL" id="DTBZ01000051">
    <property type="protein sequence ID" value="HGQ17740.1"/>
    <property type="molecule type" value="Genomic_DNA"/>
</dbReference>
<accession>A0A7J3I8J4</accession>
<reference evidence="6" key="1">
    <citation type="journal article" date="2020" name="mSystems">
        <title>Genome- and Community-Level Interaction Insights into Carbon Utilization and Element Cycling Functions of Hydrothermarchaeota in Hydrothermal Sediment.</title>
        <authorList>
            <person name="Zhou Z."/>
            <person name="Liu Y."/>
            <person name="Xu W."/>
            <person name="Pan J."/>
            <person name="Luo Z.H."/>
            <person name="Li M."/>
        </authorList>
    </citation>
    <scope>NUCLEOTIDE SEQUENCE [LARGE SCALE GENOMIC DNA]</scope>
    <source>
        <strain evidence="6">SpSt-618</strain>
        <strain evidence="7">SpSt-657</strain>
    </source>
</reference>
<keyword evidence="2" id="KW-0479">Metal-binding</keyword>
<evidence type="ECO:0000256" key="3">
    <source>
        <dbReference type="ARBA" id="ARBA00022801"/>
    </source>
</evidence>
<dbReference type="Gene3D" id="3.20.20.140">
    <property type="entry name" value="Metal-dependent hydrolases"/>
    <property type="match status" value="1"/>
</dbReference>
<comment type="caution">
    <text evidence="6">The sequence shown here is derived from an EMBL/GenBank/DDBJ whole genome shotgun (WGS) entry which is preliminary data.</text>
</comment>
<evidence type="ECO:0000313" key="7">
    <source>
        <dbReference type="EMBL" id="HGQ17740.1"/>
    </source>
</evidence>
<dbReference type="GO" id="GO:0006046">
    <property type="term" value="P:N-acetylglucosamine catabolic process"/>
    <property type="evidence" value="ECO:0007669"/>
    <property type="project" value="TreeGrafter"/>
</dbReference>
<dbReference type="Gene3D" id="2.30.40.10">
    <property type="entry name" value="Urease, subunit C, domain 1"/>
    <property type="match status" value="1"/>
</dbReference>
<dbReference type="InterPro" id="IPR006680">
    <property type="entry name" value="Amidohydro-rel"/>
</dbReference>
<dbReference type="PIRSF" id="PIRSF038994">
    <property type="entry name" value="NagA"/>
    <property type="match status" value="1"/>
</dbReference>
<name>A0A7J3I8J4_9CREN</name>
<keyword evidence="4" id="KW-0119">Carbohydrate metabolism</keyword>
<dbReference type="SUPFAM" id="SSF51556">
    <property type="entry name" value="Metallo-dependent hydrolases"/>
    <property type="match status" value="1"/>
</dbReference>
<dbReference type="AlphaFoldDB" id="A0A7J3I8J4"/>
<dbReference type="EC" id="3.5.1.25" evidence="6"/>
<dbReference type="NCBIfam" id="TIGR00221">
    <property type="entry name" value="nagA"/>
    <property type="match status" value="1"/>
</dbReference>
<evidence type="ECO:0000259" key="5">
    <source>
        <dbReference type="Pfam" id="PF01979"/>
    </source>
</evidence>
<dbReference type="PANTHER" id="PTHR11113:SF14">
    <property type="entry name" value="N-ACETYLGLUCOSAMINE-6-PHOSPHATE DEACETYLASE"/>
    <property type="match status" value="1"/>
</dbReference>